<evidence type="ECO:0000259" key="12">
    <source>
        <dbReference type="PROSITE" id="PS51296"/>
    </source>
</evidence>
<dbReference type="AlphaFoldDB" id="A0ABC8ARG2"/>
<dbReference type="GO" id="GO:0004497">
    <property type="term" value="F:monooxygenase activity"/>
    <property type="evidence" value="ECO:0007669"/>
    <property type="project" value="UniProtKB-ARBA"/>
</dbReference>
<dbReference type="GO" id="GO:0016042">
    <property type="term" value="P:lipid catabolic process"/>
    <property type="evidence" value="ECO:0007669"/>
    <property type="project" value="UniProtKB-KW"/>
</dbReference>
<dbReference type="PANTHER" id="PTHR21266">
    <property type="entry name" value="IRON-SULFUR DOMAIN CONTAINING PROTEIN"/>
    <property type="match status" value="1"/>
</dbReference>
<evidence type="ECO:0000256" key="1">
    <source>
        <dbReference type="ARBA" id="ARBA00001962"/>
    </source>
</evidence>
<dbReference type="SUPFAM" id="SSF50022">
    <property type="entry name" value="ISP domain"/>
    <property type="match status" value="1"/>
</dbReference>
<evidence type="ECO:0000313" key="13">
    <source>
        <dbReference type="EMBL" id="APA96743.1"/>
    </source>
</evidence>
<organism evidence="13 14">
    <name type="scientific">Nocardia seriolae</name>
    <dbReference type="NCBI Taxonomy" id="37332"/>
    <lineage>
        <taxon>Bacteria</taxon>
        <taxon>Bacillati</taxon>
        <taxon>Actinomycetota</taxon>
        <taxon>Actinomycetes</taxon>
        <taxon>Mycobacteriales</taxon>
        <taxon>Nocardiaceae</taxon>
        <taxon>Nocardia</taxon>
    </lineage>
</organism>
<evidence type="ECO:0000256" key="4">
    <source>
        <dbReference type="ARBA" id="ARBA00022963"/>
    </source>
</evidence>
<dbReference type="GO" id="GO:0008202">
    <property type="term" value="P:steroid metabolic process"/>
    <property type="evidence" value="ECO:0007669"/>
    <property type="project" value="UniProtKB-KW"/>
</dbReference>
<dbReference type="Pfam" id="PF00355">
    <property type="entry name" value="Rieske"/>
    <property type="match status" value="1"/>
</dbReference>
<evidence type="ECO:0000313" key="14">
    <source>
        <dbReference type="Proteomes" id="UP000180166"/>
    </source>
</evidence>
<name>A0ABC8ARG2_9NOCA</name>
<feature type="domain" description="Rieske" evidence="12">
    <location>
        <begin position="9"/>
        <end position="110"/>
    </location>
</feature>
<comment type="subunit">
    <text evidence="11">Homotrimer. The two-component system 3-ketosteroid-9-alpha-monooxygenase is composed of an oxygenase component KshA and a reductase component KshB.</text>
</comment>
<dbReference type="InterPro" id="IPR045605">
    <property type="entry name" value="KshA-like_C"/>
</dbReference>
<dbReference type="GO" id="GO:0016705">
    <property type="term" value="F:oxidoreductase activity, acting on paired donors, with incorporation or reduction of molecular oxygen"/>
    <property type="evidence" value="ECO:0007669"/>
    <property type="project" value="UniProtKB-ARBA"/>
</dbReference>
<keyword evidence="8" id="KW-0443">Lipid metabolism</keyword>
<evidence type="ECO:0000256" key="2">
    <source>
        <dbReference type="ARBA" id="ARBA00022714"/>
    </source>
</evidence>
<keyword evidence="7" id="KW-0411">Iron-sulfur</keyword>
<evidence type="ECO:0000256" key="7">
    <source>
        <dbReference type="ARBA" id="ARBA00023014"/>
    </source>
</evidence>
<accession>A0ABC8ARG2</accession>
<evidence type="ECO:0000256" key="11">
    <source>
        <dbReference type="ARBA" id="ARBA00046982"/>
    </source>
</evidence>
<evidence type="ECO:0000256" key="8">
    <source>
        <dbReference type="ARBA" id="ARBA00023098"/>
    </source>
</evidence>
<dbReference type="EMBL" id="CP017839">
    <property type="protein sequence ID" value="APA96743.1"/>
    <property type="molecule type" value="Genomic_DNA"/>
</dbReference>
<evidence type="ECO:0000256" key="5">
    <source>
        <dbReference type="ARBA" id="ARBA00023002"/>
    </source>
</evidence>
<dbReference type="Gene3D" id="2.102.10.10">
    <property type="entry name" value="Rieske [2Fe-2S] iron-sulphur domain"/>
    <property type="match status" value="1"/>
</dbReference>
<dbReference type="Gene3D" id="3.90.380.10">
    <property type="entry name" value="Naphthalene 1,2-dioxygenase Alpha Subunit, Chain A, domain 1"/>
    <property type="match status" value="1"/>
</dbReference>
<dbReference type="GO" id="GO:0051537">
    <property type="term" value="F:2 iron, 2 sulfur cluster binding"/>
    <property type="evidence" value="ECO:0007669"/>
    <property type="project" value="UniProtKB-KW"/>
</dbReference>
<comment type="cofactor">
    <cofactor evidence="1">
        <name>Fe cation</name>
        <dbReference type="ChEBI" id="CHEBI:24875"/>
    </cofactor>
</comment>
<dbReference type="PROSITE" id="PS51296">
    <property type="entry name" value="RIESKE"/>
    <property type="match status" value="1"/>
</dbReference>
<protein>
    <recommendedName>
        <fullName evidence="10">Rieske-type oxygenase</fullName>
    </recommendedName>
</protein>
<reference evidence="13 14" key="1">
    <citation type="submission" date="2016-10" db="EMBL/GenBank/DDBJ databases">
        <title>Genome sequence of Nocardia seriolae strain EM150506, isolated from Anguila japonica.</title>
        <authorList>
            <person name="Han H.-J."/>
        </authorList>
    </citation>
    <scope>NUCLEOTIDE SEQUENCE [LARGE SCALE GENOMIC DNA]</scope>
    <source>
        <strain evidence="13 14">EM150506</strain>
    </source>
</reference>
<evidence type="ECO:0000256" key="3">
    <source>
        <dbReference type="ARBA" id="ARBA00022723"/>
    </source>
</evidence>
<dbReference type="KEGG" id="nsr:NS506_02682"/>
<dbReference type="GO" id="GO:0046872">
    <property type="term" value="F:metal ion binding"/>
    <property type="evidence" value="ECO:0007669"/>
    <property type="project" value="UniProtKB-KW"/>
</dbReference>
<keyword evidence="6" id="KW-0408">Iron</keyword>
<proteinExistence type="predicted"/>
<evidence type="ECO:0000256" key="9">
    <source>
        <dbReference type="ARBA" id="ARBA00023221"/>
    </source>
</evidence>
<dbReference type="Proteomes" id="UP000180166">
    <property type="component" value="Chromosome"/>
</dbReference>
<evidence type="ECO:0000256" key="6">
    <source>
        <dbReference type="ARBA" id="ARBA00023004"/>
    </source>
</evidence>
<dbReference type="InterPro" id="IPR017941">
    <property type="entry name" value="Rieske_2Fe-2S"/>
</dbReference>
<dbReference type="InterPro" id="IPR036922">
    <property type="entry name" value="Rieske_2Fe-2S_sf"/>
</dbReference>
<keyword evidence="3" id="KW-0479">Metal-binding</keyword>
<keyword evidence="5 13" id="KW-0560">Oxidoreductase</keyword>
<sequence length="330" mass="36693">MQPYPASWYRVADSIDVVPGIINRLHYLGRDLIAYRTSSGRAVVADAHCPHLGADLTDGSLDNGDLICPFHAWRFGASGRCIHIPYSDKTPAAAILRTYPVREFDGVIAIYWDESGREPEWEPNGFPEDDNTNWTPFARKAWRISTHVQDIVENVPDAAHQAVIHNAVGIPDFEFEIAGHRISGVTRGTYAFPGGPPGGVRVTGHFENLGLGVTNIRLVDRSDGVELNRQLQLCRTPVDGDLVEATIAQRTRGFGDPEADAALNAKIVHATWEDFERDIPIWEKKIYRALPSRVEFNRGERASALCDGEGAIVQFRNWSRQFYTNAECGV</sequence>
<dbReference type="SUPFAM" id="SSF55961">
    <property type="entry name" value="Bet v1-like"/>
    <property type="match status" value="1"/>
</dbReference>
<dbReference type="PANTHER" id="PTHR21266:SF60">
    <property type="entry name" value="3-KETOSTEROID-9-ALPHA-MONOOXYGENASE, OXYGENASE COMPONENT"/>
    <property type="match status" value="1"/>
</dbReference>
<dbReference type="RefSeq" id="WP_083414874.1">
    <property type="nucleotide sequence ID" value="NZ_CP017839.1"/>
</dbReference>
<dbReference type="InterPro" id="IPR050584">
    <property type="entry name" value="Cholesterol_7-desaturase"/>
</dbReference>
<evidence type="ECO:0000256" key="10">
    <source>
        <dbReference type="ARBA" id="ARBA00030944"/>
    </source>
</evidence>
<dbReference type="CDD" id="cd03469">
    <property type="entry name" value="Rieske_RO_Alpha_N"/>
    <property type="match status" value="1"/>
</dbReference>
<keyword evidence="2" id="KW-0001">2Fe-2S</keyword>
<keyword evidence="9" id="KW-0753">Steroid metabolism</keyword>
<dbReference type="Pfam" id="PF19298">
    <property type="entry name" value="KshA_C"/>
    <property type="match status" value="1"/>
</dbReference>
<keyword evidence="4" id="KW-0442">Lipid degradation</keyword>
<gene>
    <name evidence="13" type="ORF">NS506_02682</name>
</gene>